<evidence type="ECO:0000313" key="4">
    <source>
        <dbReference type="Proteomes" id="UP000271227"/>
    </source>
</evidence>
<dbReference type="OrthoDB" id="1826980at2"/>
<proteinExistence type="predicted"/>
<comment type="caution">
    <text evidence="3">The sequence shown here is derived from an EMBL/GenBank/DDBJ whole genome shotgun (WGS) entry which is preliminary data.</text>
</comment>
<keyword evidence="4" id="KW-1185">Reference proteome</keyword>
<feature type="domain" description="MobA/VirD2-like nuclease" evidence="2">
    <location>
        <begin position="21"/>
        <end position="145"/>
    </location>
</feature>
<gene>
    <name evidence="3" type="ORF">BXY39_3684</name>
</gene>
<dbReference type="EMBL" id="REFR01000016">
    <property type="protein sequence ID" value="RMB01497.1"/>
    <property type="molecule type" value="Genomic_DNA"/>
</dbReference>
<dbReference type="Pfam" id="PF03432">
    <property type="entry name" value="Relaxase"/>
    <property type="match status" value="1"/>
</dbReference>
<reference evidence="3 4" key="1">
    <citation type="submission" date="2018-10" db="EMBL/GenBank/DDBJ databases">
        <title>Genomic Encyclopedia of Archaeal and Bacterial Type Strains, Phase II (KMG-II): from individual species to whole genera.</title>
        <authorList>
            <person name="Goeker M."/>
        </authorList>
    </citation>
    <scope>NUCLEOTIDE SEQUENCE [LARGE SCALE GENOMIC DNA]</scope>
    <source>
        <strain evidence="3 4">DSM 25217</strain>
    </source>
</reference>
<accession>A0A3M0BYH1</accession>
<feature type="compositionally biased region" description="Basic and acidic residues" evidence="1">
    <location>
        <begin position="426"/>
        <end position="436"/>
    </location>
</feature>
<feature type="region of interest" description="Disordered" evidence="1">
    <location>
        <begin position="384"/>
        <end position="436"/>
    </location>
</feature>
<dbReference type="InParanoid" id="A0A3M0BYH1"/>
<evidence type="ECO:0000259" key="2">
    <source>
        <dbReference type="Pfam" id="PF03432"/>
    </source>
</evidence>
<name>A0A3M0BYH1_9PROT</name>
<evidence type="ECO:0000313" key="3">
    <source>
        <dbReference type="EMBL" id="RMB01497.1"/>
    </source>
</evidence>
<dbReference type="InterPro" id="IPR005094">
    <property type="entry name" value="Endonuclease_MobA/VirD2"/>
</dbReference>
<dbReference type="Proteomes" id="UP000271227">
    <property type="component" value="Unassembled WGS sequence"/>
</dbReference>
<dbReference type="AlphaFoldDB" id="A0A3M0BYH1"/>
<feature type="region of interest" description="Disordered" evidence="1">
    <location>
        <begin position="275"/>
        <end position="298"/>
    </location>
</feature>
<protein>
    <recommendedName>
        <fullName evidence="2">MobA/VirD2-like nuclease domain-containing protein</fullName>
    </recommendedName>
</protein>
<dbReference type="RefSeq" id="WP_121940318.1">
    <property type="nucleotide sequence ID" value="NZ_REFR01000016.1"/>
</dbReference>
<organism evidence="3 4">
    <name type="scientific">Eilatimonas milleporae</name>
    <dbReference type="NCBI Taxonomy" id="911205"/>
    <lineage>
        <taxon>Bacteria</taxon>
        <taxon>Pseudomonadati</taxon>
        <taxon>Pseudomonadota</taxon>
        <taxon>Alphaproteobacteria</taxon>
        <taxon>Kordiimonadales</taxon>
        <taxon>Kordiimonadaceae</taxon>
        <taxon>Eilatimonas</taxon>
    </lineage>
</organism>
<sequence>MILQGNQRGGAKDLALHLVKEENDHVDVHEIRGFASDNIMGAFNEAYAVSRGTKCKQFLYSLSLNPPPKETVSTAEFEEVINRAEARLGLNGQPRAIVFHEKEGRRHAHAVWSRIDIDQMKAVQMSHDHRKLESLSREIFIERGWDMPEGFAKRSERNPKNFTLAEWQQAKRNHKDPREIKTAIQDAWAISDGKAAFSHALEERGYKLARGDRGRFVAVDIFGEPYSIPRQLHGVNTKLVRQRLGDGADLPSVDEAKIQIGHGMSATMQRFRDELAEQDKKRREEAQTEKDRLVERQRSERTALAQKLRQREQTEALERQARFRKGFKGLWDRLNGQHKQTQQRNEFEAAKAQKRDRIEKDRLITQQLAQRRILKERAAEQRQSLEQQKREVQTDLSRFNELAQGNRQSKLEEFKRSRQANRRRAPPRDRGAGAIS</sequence>
<evidence type="ECO:0000256" key="1">
    <source>
        <dbReference type="SAM" id="MobiDB-lite"/>
    </source>
</evidence>